<dbReference type="InterPro" id="IPR053729">
    <property type="entry name" value="MAD2L1BP_domain_sf"/>
</dbReference>
<dbReference type="EMBL" id="KV417740">
    <property type="protein sequence ID" value="KZP07775.1"/>
    <property type="molecule type" value="Genomic_DNA"/>
</dbReference>
<reference evidence="2 3" key="1">
    <citation type="journal article" date="2016" name="Mol. Biol. Evol.">
        <title>Comparative Genomics of Early-Diverging Mushroom-Forming Fungi Provides Insights into the Origins of Lignocellulose Decay Capabilities.</title>
        <authorList>
            <person name="Nagy L.G."/>
            <person name="Riley R."/>
            <person name="Tritt A."/>
            <person name="Adam C."/>
            <person name="Daum C."/>
            <person name="Floudas D."/>
            <person name="Sun H."/>
            <person name="Yadav J.S."/>
            <person name="Pangilinan J."/>
            <person name="Larsson K.H."/>
            <person name="Matsuura K."/>
            <person name="Barry K."/>
            <person name="Labutti K."/>
            <person name="Kuo R."/>
            <person name="Ohm R.A."/>
            <person name="Bhattacharya S.S."/>
            <person name="Shirouzu T."/>
            <person name="Yoshinaga Y."/>
            <person name="Martin F.M."/>
            <person name="Grigoriev I.V."/>
            <person name="Hibbett D.S."/>
        </authorList>
    </citation>
    <scope>NUCLEOTIDE SEQUENCE [LARGE SCALE GENOMIC DNA]</scope>
    <source>
        <strain evidence="2 3">CBS 109695</strain>
    </source>
</reference>
<feature type="compositionally biased region" description="Low complexity" evidence="1">
    <location>
        <begin position="161"/>
        <end position="171"/>
    </location>
</feature>
<name>A0A165WP50_9AGAM</name>
<dbReference type="AlphaFoldDB" id="A0A165WP50"/>
<dbReference type="STRING" id="436010.A0A165WP50"/>
<feature type="compositionally biased region" description="Polar residues" evidence="1">
    <location>
        <begin position="259"/>
        <end position="269"/>
    </location>
</feature>
<evidence type="ECO:0000313" key="3">
    <source>
        <dbReference type="Proteomes" id="UP000076532"/>
    </source>
</evidence>
<organism evidence="2 3">
    <name type="scientific">Athelia psychrophila</name>
    <dbReference type="NCBI Taxonomy" id="1759441"/>
    <lineage>
        <taxon>Eukaryota</taxon>
        <taxon>Fungi</taxon>
        <taxon>Dikarya</taxon>
        <taxon>Basidiomycota</taxon>
        <taxon>Agaricomycotina</taxon>
        <taxon>Agaricomycetes</taxon>
        <taxon>Agaricomycetidae</taxon>
        <taxon>Atheliales</taxon>
        <taxon>Atheliaceae</taxon>
        <taxon>Athelia</taxon>
    </lineage>
</organism>
<dbReference type="OrthoDB" id="2387165at2759"/>
<evidence type="ECO:0000313" key="2">
    <source>
        <dbReference type="EMBL" id="KZP07775.1"/>
    </source>
</evidence>
<dbReference type="Gene3D" id="3.30.900.20">
    <property type="match status" value="1"/>
</dbReference>
<keyword evidence="3" id="KW-1185">Reference proteome</keyword>
<feature type="compositionally biased region" description="Acidic residues" evidence="1">
    <location>
        <begin position="148"/>
        <end position="160"/>
    </location>
</feature>
<sequence length="415" mass="44266">MTSKIPCVTLDGDIITSEMAGRLAVSLLGHVMFLKSQVPFPVMQMANMPGSQRDSRASRKRADLLGSFDILSSHLQTTFTALSTAFARKTKRDHDPTTKYELAQAFLAIVVGPSAASARARVVFAVDGLEVKIWGGRDSTTTSHPENEADCEGTEEESEEGSSSSEASSESGDVESESGSDLGLDSDSILQSDEESDSESPSADSIIDDTPPSPPASRSPSPDCPPECSPECSPGLSPPSSPKSTTQPPTDLTAVDTPRPSQLDSSHADSQAAIRAAERLLSRTLACSCAEEGGGMAAELAPTQTHILLRAPRRFSHPAWTPKMSAARAMDGLVDEFLEESGPVRKGAVVGKAKKRKGHVEGVWIRCRSKSVAGHLPPVDGDEEAEDGDEVESEDEEDELIWWTWDGKLVGFADW</sequence>
<protein>
    <submittedName>
        <fullName evidence="2">Uncharacterized protein</fullName>
    </submittedName>
</protein>
<feature type="compositionally biased region" description="Low complexity" evidence="1">
    <location>
        <begin position="179"/>
        <end position="191"/>
    </location>
</feature>
<feature type="region of interest" description="Disordered" evidence="1">
    <location>
        <begin position="374"/>
        <end position="397"/>
    </location>
</feature>
<gene>
    <name evidence="2" type="ORF">FIBSPDRAFT_914404</name>
</gene>
<accession>A0A165WP50</accession>
<feature type="compositionally biased region" description="Pro residues" evidence="1">
    <location>
        <begin position="211"/>
        <end position="228"/>
    </location>
</feature>
<dbReference type="Proteomes" id="UP000076532">
    <property type="component" value="Unassembled WGS sequence"/>
</dbReference>
<proteinExistence type="predicted"/>
<feature type="compositionally biased region" description="Low complexity" evidence="1">
    <location>
        <begin position="199"/>
        <end position="210"/>
    </location>
</feature>
<feature type="compositionally biased region" description="Acidic residues" evidence="1">
    <location>
        <begin position="380"/>
        <end position="397"/>
    </location>
</feature>
<feature type="region of interest" description="Disordered" evidence="1">
    <location>
        <begin position="135"/>
        <end position="271"/>
    </location>
</feature>
<evidence type="ECO:0000256" key="1">
    <source>
        <dbReference type="SAM" id="MobiDB-lite"/>
    </source>
</evidence>